<dbReference type="EMBL" id="SPQZ01000004">
    <property type="protein sequence ID" value="TFV96750.1"/>
    <property type="molecule type" value="Genomic_DNA"/>
</dbReference>
<name>A0A4Y9QX84_9MICO</name>
<evidence type="ECO:0000313" key="4">
    <source>
        <dbReference type="Proteomes" id="UP000298127"/>
    </source>
</evidence>
<dbReference type="Proteomes" id="UP000298127">
    <property type="component" value="Unassembled WGS sequence"/>
</dbReference>
<dbReference type="Gene3D" id="3.30.530.20">
    <property type="match status" value="1"/>
</dbReference>
<evidence type="ECO:0000259" key="2">
    <source>
        <dbReference type="Pfam" id="PF08327"/>
    </source>
</evidence>
<dbReference type="SUPFAM" id="SSF55961">
    <property type="entry name" value="Bet v1-like"/>
    <property type="match status" value="1"/>
</dbReference>
<evidence type="ECO:0000256" key="1">
    <source>
        <dbReference type="ARBA" id="ARBA00006817"/>
    </source>
</evidence>
<proteinExistence type="inferred from homology"/>
<evidence type="ECO:0000313" key="3">
    <source>
        <dbReference type="EMBL" id="TFV96750.1"/>
    </source>
</evidence>
<reference evidence="3 4" key="1">
    <citation type="journal article" date="2018" name="J. Microbiol.">
        <title>Leifsonia flava sp. nov., a novel actinobacterium isolated from the rhizosphere of Aquilegia viridiflora.</title>
        <authorList>
            <person name="Cai Y."/>
            <person name="Tao W.Z."/>
            <person name="Ma Y.J."/>
            <person name="Cheng J."/>
            <person name="Zhang M.Y."/>
            <person name="Zhang Y.X."/>
        </authorList>
    </citation>
    <scope>NUCLEOTIDE SEQUENCE [LARGE SCALE GENOMIC DNA]</scope>
    <source>
        <strain evidence="3 4">SYP-B2174</strain>
    </source>
</reference>
<keyword evidence="4" id="KW-1185">Reference proteome</keyword>
<dbReference type="CDD" id="cd07826">
    <property type="entry name" value="SRPBCC_CalC_Aha1-like_9"/>
    <property type="match status" value="1"/>
</dbReference>
<dbReference type="RefSeq" id="WP_135120713.1">
    <property type="nucleotide sequence ID" value="NZ_SPQZ01000004.1"/>
</dbReference>
<dbReference type="InterPro" id="IPR023393">
    <property type="entry name" value="START-like_dom_sf"/>
</dbReference>
<organism evidence="3 4">
    <name type="scientific">Orlajensenia leifsoniae</name>
    <dbReference type="NCBI Taxonomy" id="2561933"/>
    <lineage>
        <taxon>Bacteria</taxon>
        <taxon>Bacillati</taxon>
        <taxon>Actinomycetota</taxon>
        <taxon>Actinomycetes</taxon>
        <taxon>Micrococcales</taxon>
        <taxon>Microbacteriaceae</taxon>
        <taxon>Orlajensenia</taxon>
    </lineage>
</organism>
<dbReference type="InterPro" id="IPR013538">
    <property type="entry name" value="ASHA1/2-like_C"/>
</dbReference>
<comment type="similarity">
    <text evidence="1">Belongs to the AHA1 family.</text>
</comment>
<dbReference type="Pfam" id="PF08327">
    <property type="entry name" value="AHSA1"/>
    <property type="match status" value="1"/>
</dbReference>
<feature type="domain" description="Activator of Hsp90 ATPase homologue 1/2-like C-terminal" evidence="2">
    <location>
        <begin position="27"/>
        <end position="159"/>
    </location>
</feature>
<gene>
    <name evidence="3" type="ORF">E4M00_11775</name>
</gene>
<comment type="caution">
    <text evidence="3">The sequence shown here is derived from an EMBL/GenBank/DDBJ whole genome shotgun (WGS) entry which is preliminary data.</text>
</comment>
<protein>
    <submittedName>
        <fullName evidence="3">Polyketide cyclase</fullName>
    </submittedName>
</protein>
<sequence>MATTTTPDTTIEVDPNLPTIRIVREFDAPRERVFRAWTDPELYARWLGPDDITTEIAQWDARTGGAWRWSNSRDGRELAVFWGSFHEVRLNDRIVQTVTFDEYPDGVCLETILFEDLGDGRTRVTDISLVDSLETRDGMVASGMEHGVIAGYAKLDALLAGGDA</sequence>
<accession>A0A4Y9QX84</accession>
<dbReference type="AlphaFoldDB" id="A0A4Y9QX84"/>